<organism evidence="2">
    <name type="scientific">Alexandrium monilatum</name>
    <dbReference type="NCBI Taxonomy" id="311494"/>
    <lineage>
        <taxon>Eukaryota</taxon>
        <taxon>Sar</taxon>
        <taxon>Alveolata</taxon>
        <taxon>Dinophyceae</taxon>
        <taxon>Gonyaulacales</taxon>
        <taxon>Pyrocystaceae</taxon>
        <taxon>Alexandrium</taxon>
    </lineage>
</organism>
<feature type="compositionally biased region" description="Low complexity" evidence="1">
    <location>
        <begin position="78"/>
        <end position="98"/>
    </location>
</feature>
<reference evidence="2" key="1">
    <citation type="submission" date="2021-01" db="EMBL/GenBank/DDBJ databases">
        <authorList>
            <person name="Corre E."/>
            <person name="Pelletier E."/>
            <person name="Niang G."/>
            <person name="Scheremetjew M."/>
            <person name="Finn R."/>
            <person name="Kale V."/>
            <person name="Holt S."/>
            <person name="Cochrane G."/>
            <person name="Meng A."/>
            <person name="Brown T."/>
            <person name="Cohen L."/>
        </authorList>
    </citation>
    <scope>NUCLEOTIDE SEQUENCE</scope>
    <source>
        <strain evidence="2">CCMP3105</strain>
    </source>
</reference>
<gene>
    <name evidence="2" type="ORF">AMON00008_LOCUS30789</name>
</gene>
<feature type="compositionally biased region" description="Basic and acidic residues" evidence="1">
    <location>
        <begin position="163"/>
        <end position="182"/>
    </location>
</feature>
<feature type="region of interest" description="Disordered" evidence="1">
    <location>
        <begin position="78"/>
        <end position="124"/>
    </location>
</feature>
<dbReference type="SUPFAM" id="SSF56112">
    <property type="entry name" value="Protein kinase-like (PK-like)"/>
    <property type="match status" value="1"/>
</dbReference>
<protein>
    <submittedName>
        <fullName evidence="2">Uncharacterized protein</fullName>
    </submittedName>
</protein>
<feature type="region of interest" description="Disordered" evidence="1">
    <location>
        <begin position="163"/>
        <end position="185"/>
    </location>
</feature>
<accession>A0A7S4R746</accession>
<evidence type="ECO:0000256" key="1">
    <source>
        <dbReference type="SAM" id="MobiDB-lite"/>
    </source>
</evidence>
<evidence type="ECO:0000313" key="2">
    <source>
        <dbReference type="EMBL" id="CAE4604700.1"/>
    </source>
</evidence>
<name>A0A7S4R746_9DINO</name>
<dbReference type="EMBL" id="HBNR01044230">
    <property type="protein sequence ID" value="CAE4604700.1"/>
    <property type="molecule type" value="Transcribed_RNA"/>
</dbReference>
<dbReference type="AlphaFoldDB" id="A0A7S4R746"/>
<sequence length="682" mass="76801">MAQWEVVGGIDTGGILVREGQALNSPKAPERLSTGALVEEVELLGDRLHYRLVKGTGPQEGWVSTSVSGKRLLEPHAAAPEPAAPAAVPAAAAAAEPAPAEPERGTAQAEEAAASGPGSRPAENTYAEWMSGYLEALGAGRITGRSPGPPPRDQEGLREDADFEARRKAAQAAHDKPKETETKPLPPWIQLSSVDVKKVANDTLNGDMYGLPVPPTLAKLEKRGATWFTQAFRKSGAISKDNAVAEVVNFYRLPVQGKDSAGGAGPKAFIKVKWKVDAKDLHKELFVKMPWACDGSTKEEGCDPYYRWKCSCTADYEAQEARIYRFLGPIFPFKIPKYYFADICRQNTNYILITEKVQFGKKGKTDSRPYEVLPCAAKLLDFELEPRQRYEMYYCLLRAQARMAAWDKNGFFDIVDPQIRGLEMAPPPLGSFEWPVKRDEKMQKLKAGTAEKTVARYREWLEDHGRNLYPKKHLDPKFLEAFYAMLTDVTPFLDILNLYNSLFPDMVAMQHPNLQADNGFFWRTSSGEMDCGLIDWGGASPKHFVSVMNGCLSGCEGSILDEHEDGFLQCFVDEYYKECGIKLDFSEVRRQWWLSYAANMAYQATQIEMEIYREVPREEWAGVTSMDDPKFMGKWVVRCTGLMIAKSLEYLYIRWARGGQRRLHVHDAFLEWKEYWEQHGMC</sequence>
<proteinExistence type="predicted"/>
<dbReference type="InterPro" id="IPR011009">
    <property type="entry name" value="Kinase-like_dom_sf"/>
</dbReference>